<dbReference type="PROSITE" id="PS50075">
    <property type="entry name" value="CARRIER"/>
    <property type="match status" value="1"/>
</dbReference>
<dbReference type="RefSeq" id="WP_007462887.1">
    <property type="nucleotide sequence ID" value="NZ_HF570108.1"/>
</dbReference>
<feature type="domain" description="Carrier" evidence="1">
    <location>
        <begin position="1"/>
        <end position="81"/>
    </location>
</feature>
<comment type="caution">
    <text evidence="2">The sequence shown here is derived from an EMBL/GenBank/DDBJ whole genome shotgun (WGS) entry which is preliminary data.</text>
</comment>
<protein>
    <submittedName>
        <fullName evidence="2">Acyl carrier protein (ACP)</fullName>
    </submittedName>
</protein>
<dbReference type="Pfam" id="PF00550">
    <property type="entry name" value="PP-binding"/>
    <property type="match status" value="1"/>
</dbReference>
<dbReference type="OrthoDB" id="4282095at2"/>
<dbReference type="AlphaFoldDB" id="I0L8N0"/>
<dbReference type="Proteomes" id="UP000003448">
    <property type="component" value="Unassembled WGS sequence"/>
</dbReference>
<keyword evidence="3" id="KW-1185">Reference proteome</keyword>
<dbReference type="EMBL" id="CAIE01000037">
    <property type="protein sequence ID" value="CCH20177.1"/>
    <property type="molecule type" value="Genomic_DNA"/>
</dbReference>
<dbReference type="STRING" id="1150864.MILUP08_45057"/>
<gene>
    <name evidence="2" type="ORF">MILUP08_45057</name>
</gene>
<dbReference type="SUPFAM" id="SSF47336">
    <property type="entry name" value="ACP-like"/>
    <property type="match status" value="1"/>
</dbReference>
<evidence type="ECO:0000259" key="1">
    <source>
        <dbReference type="PROSITE" id="PS50075"/>
    </source>
</evidence>
<dbReference type="Gene3D" id="1.10.1200.10">
    <property type="entry name" value="ACP-like"/>
    <property type="match status" value="1"/>
</dbReference>
<evidence type="ECO:0000313" key="3">
    <source>
        <dbReference type="Proteomes" id="UP000003448"/>
    </source>
</evidence>
<sequence length="83" mass="9161">MAEVVTRMAALLARVLEDPALAQEVTADTNLLLDLGIDSLHMITFLLAVEEEFDVEIDFESLDSIHLESVKAFCHFALDGDGR</sequence>
<dbReference type="InterPro" id="IPR036736">
    <property type="entry name" value="ACP-like_sf"/>
</dbReference>
<dbReference type="InterPro" id="IPR009081">
    <property type="entry name" value="PP-bd_ACP"/>
</dbReference>
<evidence type="ECO:0000313" key="2">
    <source>
        <dbReference type="EMBL" id="CCH20177.1"/>
    </source>
</evidence>
<dbReference type="eggNOG" id="COG0236">
    <property type="taxonomic scope" value="Bacteria"/>
</dbReference>
<reference evidence="3" key="1">
    <citation type="journal article" date="2012" name="J. Bacteriol.">
        <title>Genome Sequence of Micromonospora lupini Lupac 08, Isolated from Root Nodules of Lupinus angustifolius.</title>
        <authorList>
            <person name="Alonso-Vega P."/>
            <person name="Normand P."/>
            <person name="Bacigalupe R."/>
            <person name="Pujic P."/>
            <person name="Lajus A."/>
            <person name="Vallenet D."/>
            <person name="Carro L."/>
            <person name="Coll P."/>
            <person name="Trujillo M.E."/>
        </authorList>
    </citation>
    <scope>NUCLEOTIDE SEQUENCE [LARGE SCALE GENOMIC DNA]</scope>
    <source>
        <strain evidence="3">Lupac 08</strain>
    </source>
</reference>
<proteinExistence type="predicted"/>
<organism evidence="2 3">
    <name type="scientific">Micromonospora lupini str. Lupac 08</name>
    <dbReference type="NCBI Taxonomy" id="1150864"/>
    <lineage>
        <taxon>Bacteria</taxon>
        <taxon>Bacillati</taxon>
        <taxon>Actinomycetota</taxon>
        <taxon>Actinomycetes</taxon>
        <taxon>Micromonosporales</taxon>
        <taxon>Micromonosporaceae</taxon>
        <taxon>Micromonospora</taxon>
    </lineage>
</organism>
<accession>I0L8N0</accession>
<name>I0L8N0_9ACTN</name>